<feature type="region of interest" description="Disordered" evidence="1">
    <location>
        <begin position="1"/>
        <end position="69"/>
    </location>
</feature>
<reference evidence="2" key="1">
    <citation type="submission" date="2023-03" db="EMBL/GenBank/DDBJ databases">
        <title>Electrophorus voltai genome.</title>
        <authorList>
            <person name="Bian C."/>
        </authorList>
    </citation>
    <scope>NUCLEOTIDE SEQUENCE</scope>
    <source>
        <strain evidence="2">CB-2022</strain>
        <tissue evidence="2">Muscle</tissue>
    </source>
</reference>
<evidence type="ECO:0000313" key="3">
    <source>
        <dbReference type="Proteomes" id="UP001239994"/>
    </source>
</evidence>
<keyword evidence="3" id="KW-1185">Reference proteome</keyword>
<dbReference type="Proteomes" id="UP001239994">
    <property type="component" value="Unassembled WGS sequence"/>
</dbReference>
<dbReference type="AlphaFoldDB" id="A0AAD9E6C4"/>
<dbReference type="EMBL" id="JAROKS010000005">
    <property type="protein sequence ID" value="KAK1803732.1"/>
    <property type="molecule type" value="Genomic_DNA"/>
</dbReference>
<evidence type="ECO:0000313" key="2">
    <source>
        <dbReference type="EMBL" id="KAK1803732.1"/>
    </source>
</evidence>
<name>A0AAD9E6C4_9TELE</name>
<feature type="compositionally biased region" description="Basic and acidic residues" evidence="1">
    <location>
        <begin position="10"/>
        <end position="28"/>
    </location>
</feature>
<sequence>MDLTEGYAEYEERRERGDVTLELDRWSDQDEDPSMEVEEVPQRDPSAQTDTMGSKGDEPPATKASPKALPRASYQWYSLPGPWMVVHGRTTGQTALTLRTCLTFPHHPVDLDSRYRSILTGNIRAWFGNSTKQKRQALQRVVLSAERITYRELPDLQTIYYKRCQTKAKGIVKDPTHPNNRLFSMLSSRKQFRSLKTNTERVKRSFFPQAIWALNWGN</sequence>
<feature type="compositionally biased region" description="Acidic residues" evidence="1">
    <location>
        <begin position="29"/>
        <end position="39"/>
    </location>
</feature>
<proteinExistence type="predicted"/>
<protein>
    <submittedName>
        <fullName evidence="2">Uncharacterized protein</fullName>
    </submittedName>
</protein>
<comment type="caution">
    <text evidence="2">The sequence shown here is derived from an EMBL/GenBank/DDBJ whole genome shotgun (WGS) entry which is preliminary data.</text>
</comment>
<accession>A0AAD9E6C4</accession>
<gene>
    <name evidence="2" type="ORF">P4O66_021131</name>
</gene>
<organism evidence="2 3">
    <name type="scientific">Electrophorus voltai</name>
    <dbReference type="NCBI Taxonomy" id="2609070"/>
    <lineage>
        <taxon>Eukaryota</taxon>
        <taxon>Metazoa</taxon>
        <taxon>Chordata</taxon>
        <taxon>Craniata</taxon>
        <taxon>Vertebrata</taxon>
        <taxon>Euteleostomi</taxon>
        <taxon>Actinopterygii</taxon>
        <taxon>Neopterygii</taxon>
        <taxon>Teleostei</taxon>
        <taxon>Ostariophysi</taxon>
        <taxon>Gymnotiformes</taxon>
        <taxon>Gymnotoidei</taxon>
        <taxon>Gymnotidae</taxon>
        <taxon>Electrophorus</taxon>
    </lineage>
</organism>
<evidence type="ECO:0000256" key="1">
    <source>
        <dbReference type="SAM" id="MobiDB-lite"/>
    </source>
</evidence>